<sequence>MHKTVNPYSRCPIQIGIPSTCYQEEGGLSGCIGGHPPDNRIADQPIKWALHSVHKRRRFETKPQVQLDLVSLNSDHGFRRICWQYLIPPLHLPNFEAWTFRERTRLDRLCRPGVNPWRHAKKSVLSARAFANIEIHNQMAVFYYGRTAAEFRPR</sequence>
<keyword evidence="2" id="KW-1185">Reference proteome</keyword>
<dbReference type="EMBL" id="MCFJ01000002">
    <property type="protein sequence ID" value="ORY69860.1"/>
    <property type="molecule type" value="Genomic_DNA"/>
</dbReference>
<name>A0A1Y2EE66_9PEZI</name>
<organism evidence="1 2">
    <name type="scientific">Pseudomassariella vexata</name>
    <dbReference type="NCBI Taxonomy" id="1141098"/>
    <lineage>
        <taxon>Eukaryota</taxon>
        <taxon>Fungi</taxon>
        <taxon>Dikarya</taxon>
        <taxon>Ascomycota</taxon>
        <taxon>Pezizomycotina</taxon>
        <taxon>Sordariomycetes</taxon>
        <taxon>Xylariomycetidae</taxon>
        <taxon>Amphisphaeriales</taxon>
        <taxon>Pseudomassariaceae</taxon>
        <taxon>Pseudomassariella</taxon>
    </lineage>
</organism>
<gene>
    <name evidence="1" type="ORF">BCR38DRAFT_94269</name>
</gene>
<comment type="caution">
    <text evidence="1">The sequence shown here is derived from an EMBL/GenBank/DDBJ whole genome shotgun (WGS) entry which is preliminary data.</text>
</comment>
<dbReference type="AlphaFoldDB" id="A0A1Y2EE66"/>
<proteinExistence type="predicted"/>
<dbReference type="RefSeq" id="XP_040719810.1">
    <property type="nucleotide sequence ID" value="XM_040865789.1"/>
</dbReference>
<evidence type="ECO:0000313" key="2">
    <source>
        <dbReference type="Proteomes" id="UP000193689"/>
    </source>
</evidence>
<protein>
    <submittedName>
        <fullName evidence="1">Uncharacterized protein</fullName>
    </submittedName>
</protein>
<evidence type="ECO:0000313" key="1">
    <source>
        <dbReference type="EMBL" id="ORY69860.1"/>
    </source>
</evidence>
<reference evidence="1 2" key="1">
    <citation type="submission" date="2016-07" db="EMBL/GenBank/DDBJ databases">
        <title>Pervasive Adenine N6-methylation of Active Genes in Fungi.</title>
        <authorList>
            <consortium name="DOE Joint Genome Institute"/>
            <person name="Mondo S.J."/>
            <person name="Dannebaum R.O."/>
            <person name="Kuo R.C."/>
            <person name="Labutti K."/>
            <person name="Haridas S."/>
            <person name="Kuo A."/>
            <person name="Salamov A."/>
            <person name="Ahrendt S.R."/>
            <person name="Lipzen A."/>
            <person name="Sullivan W."/>
            <person name="Andreopoulos W.B."/>
            <person name="Clum A."/>
            <person name="Lindquist E."/>
            <person name="Daum C."/>
            <person name="Ramamoorthy G.K."/>
            <person name="Gryganskyi A."/>
            <person name="Culley D."/>
            <person name="Magnuson J.K."/>
            <person name="James T.Y."/>
            <person name="O'Malley M.A."/>
            <person name="Stajich J.E."/>
            <person name="Spatafora J.W."/>
            <person name="Visel A."/>
            <person name="Grigoriev I.V."/>
        </authorList>
    </citation>
    <scope>NUCLEOTIDE SEQUENCE [LARGE SCALE GENOMIC DNA]</scope>
    <source>
        <strain evidence="1 2">CBS 129021</strain>
    </source>
</reference>
<dbReference type="Proteomes" id="UP000193689">
    <property type="component" value="Unassembled WGS sequence"/>
</dbReference>
<accession>A0A1Y2EE66</accession>
<dbReference type="GeneID" id="63782001"/>
<dbReference type="InParanoid" id="A0A1Y2EE66"/>